<evidence type="ECO:0000256" key="5">
    <source>
        <dbReference type="SAM" id="SignalP"/>
    </source>
</evidence>
<dbReference type="InterPro" id="IPR009056">
    <property type="entry name" value="Cyt_c-like_dom"/>
</dbReference>
<name>Q6MJV0_BDEBA</name>
<sequence length="160" mass="18012">MKKELLCASVVFALLALPGLSQAKSREDEIQRGRYLVKTIGCNDCHTPFFGMKNGDVPEKDWLIGDQVGWKGPWGTTYPTNLRERVQGMSEAEFVQYAKKLKTRPPMPWYALNAMTKEDLRAMYRFVKSLGPSTNKVPAGLLPGEVPRGPYMDMTVVMPK</sequence>
<protein>
    <submittedName>
        <fullName evidence="7">Probable cytochrome c</fullName>
    </submittedName>
</protein>
<organism evidence="7 8">
    <name type="scientific">Bdellovibrio bacteriovorus (strain ATCC 15356 / DSM 50701 / NCIMB 9529 / HD100)</name>
    <dbReference type="NCBI Taxonomy" id="264462"/>
    <lineage>
        <taxon>Bacteria</taxon>
        <taxon>Pseudomonadati</taxon>
        <taxon>Bdellovibrionota</taxon>
        <taxon>Bdellovibrionia</taxon>
        <taxon>Bdellovibrionales</taxon>
        <taxon>Pseudobdellovibrionaceae</taxon>
        <taxon>Bdellovibrio</taxon>
    </lineage>
</organism>
<keyword evidence="3 4" id="KW-0408">Iron</keyword>
<keyword evidence="1 4" id="KW-0349">Heme</keyword>
<keyword evidence="5" id="KW-0732">Signal</keyword>
<feature type="domain" description="Cytochrome c" evidence="6">
    <location>
        <begin position="28"/>
        <end position="131"/>
    </location>
</feature>
<evidence type="ECO:0000256" key="1">
    <source>
        <dbReference type="ARBA" id="ARBA00022617"/>
    </source>
</evidence>
<dbReference type="GO" id="GO:0046872">
    <property type="term" value="F:metal ion binding"/>
    <property type="evidence" value="ECO:0007669"/>
    <property type="project" value="UniProtKB-KW"/>
</dbReference>
<accession>Q6MJV0</accession>
<evidence type="ECO:0000259" key="6">
    <source>
        <dbReference type="PROSITE" id="PS51007"/>
    </source>
</evidence>
<feature type="chain" id="PRO_5004276615" evidence="5">
    <location>
        <begin position="24"/>
        <end position="160"/>
    </location>
</feature>
<evidence type="ECO:0000313" key="8">
    <source>
        <dbReference type="Proteomes" id="UP000008080"/>
    </source>
</evidence>
<keyword evidence="8" id="KW-1185">Reference proteome</keyword>
<evidence type="ECO:0000256" key="4">
    <source>
        <dbReference type="PROSITE-ProRule" id="PRU00433"/>
    </source>
</evidence>
<evidence type="ECO:0000256" key="3">
    <source>
        <dbReference type="ARBA" id="ARBA00023004"/>
    </source>
</evidence>
<dbReference type="GO" id="GO:0020037">
    <property type="term" value="F:heme binding"/>
    <property type="evidence" value="ECO:0007669"/>
    <property type="project" value="InterPro"/>
</dbReference>
<dbReference type="SUPFAM" id="SSF46626">
    <property type="entry name" value="Cytochrome c"/>
    <property type="match status" value="1"/>
</dbReference>
<dbReference type="EMBL" id="BX842653">
    <property type="protein sequence ID" value="CAE80459.1"/>
    <property type="molecule type" value="Genomic_DNA"/>
</dbReference>
<dbReference type="HOGENOM" id="CLU_117226_0_0_7"/>
<dbReference type="InterPro" id="IPR036909">
    <property type="entry name" value="Cyt_c-like_dom_sf"/>
</dbReference>
<dbReference type="RefSeq" id="WP_011165062.1">
    <property type="nucleotide sequence ID" value="NC_005363.1"/>
</dbReference>
<proteinExistence type="predicted"/>
<keyword evidence="2 4" id="KW-0479">Metal-binding</keyword>
<dbReference type="Gene3D" id="1.10.760.10">
    <property type="entry name" value="Cytochrome c-like domain"/>
    <property type="match status" value="1"/>
</dbReference>
<dbReference type="GeneID" id="93013558"/>
<reference evidence="7 8" key="1">
    <citation type="journal article" date="2004" name="Science">
        <title>A predator unmasked: life cycle of Bdellovibrio bacteriovorus from a genomic perspective.</title>
        <authorList>
            <person name="Rendulic S."/>
            <person name="Jagtap P."/>
            <person name="Rosinus A."/>
            <person name="Eppinger M."/>
            <person name="Baar C."/>
            <person name="Lanz C."/>
            <person name="Keller H."/>
            <person name="Lambert C."/>
            <person name="Evans K.J."/>
            <person name="Goesmann A."/>
            <person name="Meyer F."/>
            <person name="Sockett R.E."/>
            <person name="Schuster S.C."/>
        </authorList>
    </citation>
    <scope>NUCLEOTIDE SEQUENCE [LARGE SCALE GENOMIC DNA]</scope>
    <source>
        <strain evidence="8">ATCC 15356 / DSM 50701 / NCIMB 9529 / HD100</strain>
    </source>
</reference>
<feature type="signal peptide" evidence="5">
    <location>
        <begin position="1"/>
        <end position="23"/>
    </location>
</feature>
<dbReference type="eggNOG" id="COG2010">
    <property type="taxonomic scope" value="Bacteria"/>
</dbReference>
<dbReference type="AlphaFoldDB" id="Q6MJV0"/>
<dbReference type="KEGG" id="bba:Bd2668"/>
<gene>
    <name evidence="7" type="ordered locus">Bd2668</name>
</gene>
<dbReference type="Proteomes" id="UP000008080">
    <property type="component" value="Chromosome"/>
</dbReference>
<dbReference type="PROSITE" id="PS51007">
    <property type="entry name" value="CYTC"/>
    <property type="match status" value="1"/>
</dbReference>
<evidence type="ECO:0000313" key="7">
    <source>
        <dbReference type="EMBL" id="CAE80459.1"/>
    </source>
</evidence>
<dbReference type="STRING" id="264462.Bd2668"/>
<dbReference type="GO" id="GO:0009055">
    <property type="term" value="F:electron transfer activity"/>
    <property type="evidence" value="ECO:0007669"/>
    <property type="project" value="InterPro"/>
</dbReference>
<evidence type="ECO:0000256" key="2">
    <source>
        <dbReference type="ARBA" id="ARBA00022723"/>
    </source>
</evidence>